<evidence type="ECO:0000313" key="1">
    <source>
        <dbReference type="EMBL" id="SCW22707.1"/>
    </source>
</evidence>
<protein>
    <submittedName>
        <fullName evidence="1">Uncharacterized protein</fullName>
    </submittedName>
</protein>
<accession>A0A1G4NVM7</accession>
<reference evidence="1" key="2">
    <citation type="submission" date="2016-10" db="EMBL/GenBank/DDBJ databases">
        <authorList>
            <person name="de Groot N.N."/>
        </authorList>
    </citation>
    <scope>NUCLEOTIDE SEQUENCE</scope>
    <source>
        <strain evidence="1">J.0256</strain>
    </source>
</reference>
<dbReference type="EMBL" id="LT622870">
    <property type="protein sequence ID" value="SCW22707.1"/>
    <property type="molecule type" value="Genomic_DNA"/>
</dbReference>
<organism evidence="1">
    <name type="scientific">Liagoropsis maxima</name>
    <dbReference type="NCBI Taxonomy" id="1653392"/>
    <lineage>
        <taxon>Eukaryota</taxon>
        <taxon>Rhodophyta</taxon>
        <taxon>Florideophyceae</taxon>
        <taxon>Nemaliophycidae</taxon>
        <taxon>Nemaliales</taxon>
        <taxon>Liagoraceae</taxon>
        <taxon>Liagoropsis</taxon>
    </lineage>
</organism>
<reference evidence="1" key="1">
    <citation type="submission" date="2016-10" db="EMBL/GenBank/DDBJ databases">
        <title>Chloroplast genomes as a tool to resolve red algal phylogenies: a case study in the Nemaliales.</title>
        <authorList>
            <person name="Costa J.F."/>
            <person name="Lin S.M."/>
            <person name="Macaya E.C."/>
            <person name="Fernandez-Garcia C."/>
            <person name="Verbruggen H."/>
        </authorList>
    </citation>
    <scope>NUCLEOTIDE SEQUENCE</scope>
    <source>
        <strain evidence="1">J.0256</strain>
    </source>
</reference>
<dbReference type="RefSeq" id="YP_009314453.1">
    <property type="nucleotide sequence ID" value="NC_031662.1"/>
</dbReference>
<geneLocation type="chloroplast" evidence="1"/>
<proteinExistence type="predicted"/>
<name>A0A1G4NVM7_9FLOR</name>
<gene>
    <name evidence="1" type="primary">ORF_12</name>
    <name evidence="1" type="ORF">J0256_38</name>
</gene>
<dbReference type="GeneID" id="30000800"/>
<keyword evidence="1" id="KW-0150">Chloroplast</keyword>
<dbReference type="AlphaFoldDB" id="A0A1G4NVM7"/>
<keyword evidence="1" id="KW-0934">Plastid</keyword>
<sequence>MTLSYTRNSKHNKPLSLRKLMELYGYELIDRLCFVHVSTSKPLTMSQDYFMSWSTQKNIEDIWVECNDVEECNNDLSKIYSHKISLAVLQQNDYKWLMNMCSLKQRNELLDVLHVEAVAIYLRSLRMSSYSELQQNMKNHNGENKCLLSVN</sequence>